<feature type="compositionally biased region" description="Polar residues" evidence="1">
    <location>
        <begin position="227"/>
        <end position="237"/>
    </location>
</feature>
<proteinExistence type="predicted"/>
<organism evidence="3 4">
    <name type="scientific">Denticeps clupeoides</name>
    <name type="common">denticle herring</name>
    <dbReference type="NCBI Taxonomy" id="299321"/>
    <lineage>
        <taxon>Eukaryota</taxon>
        <taxon>Metazoa</taxon>
        <taxon>Chordata</taxon>
        <taxon>Craniata</taxon>
        <taxon>Vertebrata</taxon>
        <taxon>Euteleostomi</taxon>
        <taxon>Actinopterygii</taxon>
        <taxon>Neopterygii</taxon>
        <taxon>Teleostei</taxon>
        <taxon>Clupei</taxon>
        <taxon>Clupeiformes</taxon>
        <taxon>Denticipitoidei</taxon>
        <taxon>Denticipitidae</taxon>
        <taxon>Denticeps</taxon>
    </lineage>
</organism>
<evidence type="ECO:0000313" key="4">
    <source>
        <dbReference type="Proteomes" id="UP000694580"/>
    </source>
</evidence>
<evidence type="ECO:0000259" key="2">
    <source>
        <dbReference type="PROSITE" id="PS00028"/>
    </source>
</evidence>
<accession>A0AAY4B238</accession>
<protein>
    <recommendedName>
        <fullName evidence="2">C2H2-type domain-containing protein</fullName>
    </recommendedName>
</protein>
<dbReference type="PANTHER" id="PTHR21354">
    <property type="entry name" value="ZINC FINGER PROTEIN 511"/>
    <property type="match status" value="1"/>
</dbReference>
<reference evidence="3" key="3">
    <citation type="submission" date="2025-09" db="UniProtKB">
        <authorList>
            <consortium name="Ensembl"/>
        </authorList>
    </citation>
    <scope>IDENTIFICATION</scope>
</reference>
<dbReference type="RefSeq" id="XP_028825802.1">
    <property type="nucleotide sequence ID" value="XM_028969969.1"/>
</dbReference>
<sequence length="261" mass="29897">MLHCDPAEPEGDVSGSPVDSVRVRGTSSPFTFTPRRIQILGDHELFEDGDIHRHLYLQDLFATVTEDSPTPKVSEFRCHIAGCSLMFSSLDGYEQHYSTLHQHVCSTCRRCFPSRHLLDIHILEWHDSFFQVMAEKQSMYQCLVEGCPSKFSSSNERKDHLIRTHSYPPDFRFDRPRKNKRPKRRKGVVHTDLMDTSEEGAADSGTVLDSWATTHHTHHCEQRQSHPADTGTPTQYSRRVPSSVCFGQGSVRGFRGRREKK</sequence>
<dbReference type="Ensembl" id="ENSDCDT00010014563.1">
    <property type="protein sequence ID" value="ENSDCDP00010013801.1"/>
    <property type="gene ID" value="ENSDCDG00010006339.1"/>
</dbReference>
<evidence type="ECO:0000256" key="1">
    <source>
        <dbReference type="SAM" id="MobiDB-lite"/>
    </source>
</evidence>
<dbReference type="InterPro" id="IPR013087">
    <property type="entry name" value="Znf_C2H2_type"/>
</dbReference>
<feature type="domain" description="C2H2-type" evidence="2">
    <location>
        <begin position="105"/>
        <end position="126"/>
    </location>
</feature>
<keyword evidence="4" id="KW-1185">Reference proteome</keyword>
<dbReference type="InterPro" id="IPR039258">
    <property type="entry name" value="ZNF511"/>
</dbReference>
<name>A0AAY4B238_9TELE</name>
<dbReference type="GeneID" id="114784512"/>
<feature type="domain" description="C2H2-type" evidence="2">
    <location>
        <begin position="78"/>
        <end position="101"/>
    </location>
</feature>
<evidence type="ECO:0000313" key="3">
    <source>
        <dbReference type="Ensembl" id="ENSDCDP00010013801.1"/>
    </source>
</evidence>
<dbReference type="SMART" id="SM00355">
    <property type="entry name" value="ZnF_C2H2"/>
    <property type="match status" value="3"/>
</dbReference>
<feature type="domain" description="C2H2-type" evidence="2">
    <location>
        <begin position="142"/>
        <end position="165"/>
    </location>
</feature>
<dbReference type="GeneTree" id="ENSGT00390000011381"/>
<dbReference type="Proteomes" id="UP000694580">
    <property type="component" value="Chromosome 2"/>
</dbReference>
<dbReference type="PANTHER" id="PTHR21354:SF0">
    <property type="entry name" value="ZINC FINGER PROTEIN 511"/>
    <property type="match status" value="1"/>
</dbReference>
<dbReference type="AlphaFoldDB" id="A0AAY4B238"/>
<gene>
    <name evidence="3" type="primary">ZNF511</name>
</gene>
<feature type="region of interest" description="Disordered" evidence="1">
    <location>
        <begin position="1"/>
        <end position="26"/>
    </location>
</feature>
<dbReference type="PROSITE" id="PS00028">
    <property type="entry name" value="ZINC_FINGER_C2H2_1"/>
    <property type="match status" value="3"/>
</dbReference>
<reference evidence="3 4" key="1">
    <citation type="submission" date="2020-06" db="EMBL/GenBank/DDBJ databases">
        <authorList>
            <consortium name="Wellcome Sanger Institute Data Sharing"/>
        </authorList>
    </citation>
    <scope>NUCLEOTIDE SEQUENCE [LARGE SCALE GENOMIC DNA]</scope>
</reference>
<reference evidence="3" key="2">
    <citation type="submission" date="2025-08" db="UniProtKB">
        <authorList>
            <consortium name="Ensembl"/>
        </authorList>
    </citation>
    <scope>IDENTIFICATION</scope>
</reference>
<feature type="region of interest" description="Disordered" evidence="1">
    <location>
        <begin position="165"/>
        <end position="261"/>
    </location>
</feature>
<feature type="compositionally biased region" description="Basic residues" evidence="1">
    <location>
        <begin position="177"/>
        <end position="188"/>
    </location>
</feature>